<gene>
    <name evidence="1" type="ORF">GCM10009304_04320</name>
</gene>
<organism evidence="1 2">
    <name type="scientific">Pseudomonas matsuisoli</name>
    <dbReference type="NCBI Taxonomy" id="1515666"/>
    <lineage>
        <taxon>Bacteria</taxon>
        <taxon>Pseudomonadati</taxon>
        <taxon>Pseudomonadota</taxon>
        <taxon>Gammaproteobacteria</taxon>
        <taxon>Pseudomonadales</taxon>
        <taxon>Pseudomonadaceae</taxon>
        <taxon>Pseudomonas</taxon>
    </lineage>
</organism>
<reference evidence="1" key="1">
    <citation type="journal article" date="2014" name="Int. J. Syst. Evol. Microbiol.">
        <title>Complete genome sequence of Corynebacterium casei LMG S-19264T (=DSM 44701T), isolated from a smear-ripened cheese.</title>
        <authorList>
            <consortium name="US DOE Joint Genome Institute (JGI-PGF)"/>
            <person name="Walter F."/>
            <person name="Albersmeier A."/>
            <person name="Kalinowski J."/>
            <person name="Ruckert C."/>
        </authorList>
    </citation>
    <scope>NUCLEOTIDE SEQUENCE</scope>
    <source>
        <strain evidence="1">JCM 30078</strain>
    </source>
</reference>
<reference evidence="1" key="2">
    <citation type="submission" date="2020-09" db="EMBL/GenBank/DDBJ databases">
        <authorList>
            <person name="Sun Q."/>
            <person name="Ohkuma M."/>
        </authorList>
    </citation>
    <scope>NUCLEOTIDE SEQUENCE</scope>
    <source>
        <strain evidence="1">JCM 30078</strain>
    </source>
</reference>
<accession>A0A917PK86</accession>
<dbReference type="EMBL" id="BMPO01000001">
    <property type="protein sequence ID" value="GGJ81574.1"/>
    <property type="molecule type" value="Genomic_DNA"/>
</dbReference>
<dbReference type="Proteomes" id="UP000635983">
    <property type="component" value="Unassembled WGS sequence"/>
</dbReference>
<evidence type="ECO:0000313" key="1">
    <source>
        <dbReference type="EMBL" id="GGJ81574.1"/>
    </source>
</evidence>
<comment type="caution">
    <text evidence="1">The sequence shown here is derived from an EMBL/GenBank/DDBJ whole genome shotgun (WGS) entry which is preliminary data.</text>
</comment>
<keyword evidence="2" id="KW-1185">Reference proteome</keyword>
<sequence length="84" mass="9520">MLMTERELLMIVSRAVQHEDVPEFSPARTGALLFDTMIAEWERLSSEGRESLTLVLGMMAKELTAEAKAERTTAQIIERLQRAN</sequence>
<name>A0A917PK86_9PSED</name>
<dbReference type="AlphaFoldDB" id="A0A917PK86"/>
<evidence type="ECO:0000313" key="2">
    <source>
        <dbReference type="Proteomes" id="UP000635983"/>
    </source>
</evidence>
<protein>
    <submittedName>
        <fullName evidence="1">Uncharacterized protein</fullName>
    </submittedName>
</protein>
<proteinExistence type="predicted"/>